<organism evidence="4 5">
    <name type="scientific">Dyella soli</name>
    <dbReference type="NCBI Taxonomy" id="522319"/>
    <lineage>
        <taxon>Bacteria</taxon>
        <taxon>Pseudomonadati</taxon>
        <taxon>Pseudomonadota</taxon>
        <taxon>Gammaproteobacteria</taxon>
        <taxon>Lysobacterales</taxon>
        <taxon>Rhodanobacteraceae</taxon>
        <taxon>Dyella</taxon>
    </lineage>
</organism>
<evidence type="ECO:0000256" key="2">
    <source>
        <dbReference type="ARBA" id="ARBA00023163"/>
    </source>
</evidence>
<name>A0A4R0YXI1_9GAMM</name>
<sequence>MTEFIESQGLIFLPHILRRLANRFSDACDETFPDFGIVVPPRLVSTVHLLFEQGPQAVTDIANAVRQSHPFVIKAVKELKALSLVDTRSDPKDGRRTIVRLTTKGKAQAQRLLDVRPVFEAAYRRLMKEADADLFDALWRMEERLAKVDFTQRIEAERAKGG</sequence>
<dbReference type="InterPro" id="IPR039422">
    <property type="entry name" value="MarR/SlyA-like"/>
</dbReference>
<keyword evidence="2" id="KW-0804">Transcription</keyword>
<comment type="caution">
    <text evidence="4">The sequence shown here is derived from an EMBL/GenBank/DDBJ whole genome shotgun (WGS) entry which is preliminary data.</text>
</comment>
<dbReference type="InterPro" id="IPR036390">
    <property type="entry name" value="WH_DNA-bd_sf"/>
</dbReference>
<accession>A0A4R0YXI1</accession>
<gene>
    <name evidence="4" type="ORF">EZM97_01030</name>
</gene>
<keyword evidence="1" id="KW-0805">Transcription regulation</keyword>
<dbReference type="Gene3D" id="1.10.10.10">
    <property type="entry name" value="Winged helix-like DNA-binding domain superfamily/Winged helix DNA-binding domain"/>
    <property type="match status" value="1"/>
</dbReference>
<dbReference type="PANTHER" id="PTHR33164:SF56">
    <property type="entry name" value="HTH-TYPE TRANSCRIPTIONAL REGULATOR MHQR"/>
    <property type="match status" value="1"/>
</dbReference>
<dbReference type="InterPro" id="IPR000835">
    <property type="entry name" value="HTH_MarR-typ"/>
</dbReference>
<keyword evidence="5" id="KW-1185">Reference proteome</keyword>
<evidence type="ECO:0000313" key="4">
    <source>
        <dbReference type="EMBL" id="TCI11984.1"/>
    </source>
</evidence>
<dbReference type="RefSeq" id="WP_131151236.1">
    <property type="nucleotide sequence ID" value="NZ_SJTG01000001.1"/>
</dbReference>
<dbReference type="GO" id="GO:0003700">
    <property type="term" value="F:DNA-binding transcription factor activity"/>
    <property type="evidence" value="ECO:0007669"/>
    <property type="project" value="InterPro"/>
</dbReference>
<feature type="domain" description="HTH marR-type" evidence="3">
    <location>
        <begin position="30"/>
        <end position="132"/>
    </location>
</feature>
<reference evidence="4 5" key="1">
    <citation type="submission" date="2019-02" db="EMBL/GenBank/DDBJ databases">
        <title>Dyella amyloliquefaciens sp. nov., isolated from forest soil.</title>
        <authorList>
            <person name="Gao Z.-H."/>
            <person name="Qiu L.-H."/>
        </authorList>
    </citation>
    <scope>NUCLEOTIDE SEQUENCE [LARGE SCALE GENOMIC DNA]</scope>
    <source>
        <strain evidence="4 5">KACC 12747</strain>
    </source>
</reference>
<dbReference type="AlphaFoldDB" id="A0A4R0YXI1"/>
<dbReference type="SMART" id="SM00347">
    <property type="entry name" value="HTH_MARR"/>
    <property type="match status" value="1"/>
</dbReference>
<evidence type="ECO:0000256" key="1">
    <source>
        <dbReference type="ARBA" id="ARBA00023015"/>
    </source>
</evidence>
<evidence type="ECO:0000259" key="3">
    <source>
        <dbReference type="SMART" id="SM00347"/>
    </source>
</evidence>
<dbReference type="PANTHER" id="PTHR33164">
    <property type="entry name" value="TRANSCRIPTIONAL REGULATOR, MARR FAMILY"/>
    <property type="match status" value="1"/>
</dbReference>
<protein>
    <recommendedName>
        <fullName evidence="3">HTH marR-type domain-containing protein</fullName>
    </recommendedName>
</protein>
<dbReference type="SUPFAM" id="SSF46785">
    <property type="entry name" value="Winged helix' DNA-binding domain"/>
    <property type="match status" value="1"/>
</dbReference>
<dbReference type="EMBL" id="SJTG01000001">
    <property type="protein sequence ID" value="TCI11984.1"/>
    <property type="molecule type" value="Genomic_DNA"/>
</dbReference>
<dbReference type="Pfam" id="PF13463">
    <property type="entry name" value="HTH_27"/>
    <property type="match status" value="1"/>
</dbReference>
<dbReference type="Proteomes" id="UP000291822">
    <property type="component" value="Unassembled WGS sequence"/>
</dbReference>
<proteinExistence type="predicted"/>
<dbReference type="GO" id="GO:0006950">
    <property type="term" value="P:response to stress"/>
    <property type="evidence" value="ECO:0007669"/>
    <property type="project" value="TreeGrafter"/>
</dbReference>
<evidence type="ECO:0000313" key="5">
    <source>
        <dbReference type="Proteomes" id="UP000291822"/>
    </source>
</evidence>
<dbReference type="InterPro" id="IPR036388">
    <property type="entry name" value="WH-like_DNA-bd_sf"/>
</dbReference>